<dbReference type="OrthoDB" id="9978212at2"/>
<comment type="caution">
    <text evidence="2">The sequence shown here is derived from an EMBL/GenBank/DDBJ whole genome shotgun (WGS) entry which is preliminary data.</text>
</comment>
<dbReference type="Proteomes" id="UP000078090">
    <property type="component" value="Unassembled WGS sequence"/>
</dbReference>
<evidence type="ECO:0000313" key="3">
    <source>
        <dbReference type="Proteomes" id="UP000078090"/>
    </source>
</evidence>
<organism evidence="2 3">
    <name type="scientific">Methylomonas methanica</name>
    <dbReference type="NCBI Taxonomy" id="421"/>
    <lineage>
        <taxon>Bacteria</taxon>
        <taxon>Pseudomonadati</taxon>
        <taxon>Pseudomonadota</taxon>
        <taxon>Gammaproteobacteria</taxon>
        <taxon>Methylococcales</taxon>
        <taxon>Methylococcaceae</taxon>
        <taxon>Methylomonas</taxon>
    </lineage>
</organism>
<sequence length="214" mass="23715">MSTSELPSELIALLSQLSSNVFLGAVLSVVLAGLGAFLGAYLRKQGEDRAMLENFAAIREQLKTTTQDTEEIKQQLYGQAWRSQQQWSAREQYYSKLLTELHNFKTALGDLSDYFIEPGSEHVPDHAHGERFNKLNTEASMAYIELRKLVGPAAVFLSPLAVKSLSELFIQHWDLANFGAICTADYVESANTLAQAAYEQVLSEAKSHLGITDV</sequence>
<reference evidence="2 3" key="1">
    <citation type="submission" date="2016-03" db="EMBL/GenBank/DDBJ databases">
        <authorList>
            <person name="Ploux O."/>
        </authorList>
    </citation>
    <scope>NUCLEOTIDE SEQUENCE [LARGE SCALE GENOMIC DNA]</scope>
    <source>
        <strain evidence="2 3">R-45363</strain>
    </source>
</reference>
<evidence type="ECO:0000256" key="1">
    <source>
        <dbReference type="SAM" id="Phobius"/>
    </source>
</evidence>
<evidence type="ECO:0000313" key="2">
    <source>
        <dbReference type="EMBL" id="OAI01836.1"/>
    </source>
</evidence>
<dbReference type="RefSeq" id="WP_064009378.1">
    <property type="nucleotide sequence ID" value="NZ_LUUG01000087.1"/>
</dbReference>
<feature type="transmembrane region" description="Helical" evidence="1">
    <location>
        <begin position="20"/>
        <end position="42"/>
    </location>
</feature>
<keyword evidence="1" id="KW-0472">Membrane</keyword>
<protein>
    <submittedName>
        <fullName evidence="2">Uncharacterized protein</fullName>
    </submittedName>
</protein>
<proteinExistence type="predicted"/>
<name>A0A177M7Y1_METMH</name>
<dbReference type="AlphaFoldDB" id="A0A177M7Y1"/>
<keyword evidence="1" id="KW-1133">Transmembrane helix</keyword>
<gene>
    <name evidence="2" type="ORF">A1332_16885</name>
</gene>
<keyword evidence="1" id="KW-0812">Transmembrane</keyword>
<accession>A0A177M7Y1</accession>
<dbReference type="EMBL" id="LUUG01000087">
    <property type="protein sequence ID" value="OAI01836.1"/>
    <property type="molecule type" value="Genomic_DNA"/>
</dbReference>